<dbReference type="InterPro" id="IPR003226">
    <property type="entry name" value="MYG1_exonuclease"/>
</dbReference>
<dbReference type="AlphaFoldDB" id="A0A8H7ZZ31"/>
<comment type="similarity">
    <text evidence="1">Belongs to the MYG1 family.</text>
</comment>
<evidence type="ECO:0000313" key="2">
    <source>
        <dbReference type="EMBL" id="KAG5462074.1"/>
    </source>
</evidence>
<dbReference type="PANTHER" id="PTHR11215:SF1">
    <property type="entry name" value="MYG1 EXONUCLEASE"/>
    <property type="match status" value="1"/>
</dbReference>
<dbReference type="PANTHER" id="PTHR11215">
    <property type="entry name" value="METAL DEPENDENT HYDROLASE - RELATED"/>
    <property type="match status" value="1"/>
</dbReference>
<dbReference type="OrthoDB" id="10265310at2759"/>
<comment type="caution">
    <text evidence="2">The sequence shown here is derived from an EMBL/GenBank/DDBJ whole genome shotgun (WGS) entry which is preliminary data.</text>
</comment>
<dbReference type="EMBL" id="JAEFCI010002678">
    <property type="protein sequence ID" value="KAG5462074.1"/>
    <property type="molecule type" value="Genomic_DNA"/>
</dbReference>
<evidence type="ECO:0000256" key="1">
    <source>
        <dbReference type="ARBA" id="ARBA00010105"/>
    </source>
</evidence>
<dbReference type="GO" id="GO:0005737">
    <property type="term" value="C:cytoplasm"/>
    <property type="evidence" value="ECO:0007669"/>
    <property type="project" value="TreeGrafter"/>
</dbReference>
<dbReference type="Proteomes" id="UP000673691">
    <property type="component" value="Unassembled WGS sequence"/>
</dbReference>
<proteinExistence type="inferred from homology"/>
<gene>
    <name evidence="2" type="ORF">BJ554DRAFT_5635</name>
</gene>
<protein>
    <submittedName>
        <fullName evidence="2">Uncharacterized protein</fullName>
    </submittedName>
</protein>
<reference evidence="2 3" key="1">
    <citation type="journal article" name="Sci. Rep.">
        <title>Genome-scale phylogenetic analyses confirm Olpidium as the closest living zoosporic fungus to the non-flagellated, terrestrial fungi.</title>
        <authorList>
            <person name="Chang Y."/>
            <person name="Rochon D."/>
            <person name="Sekimoto S."/>
            <person name="Wang Y."/>
            <person name="Chovatia M."/>
            <person name="Sandor L."/>
            <person name="Salamov A."/>
            <person name="Grigoriev I.V."/>
            <person name="Stajich J.E."/>
            <person name="Spatafora J.W."/>
        </authorList>
    </citation>
    <scope>NUCLEOTIDE SEQUENCE [LARGE SCALE GENOMIC DNA]</scope>
    <source>
        <strain evidence="2">S191</strain>
    </source>
</reference>
<evidence type="ECO:0000313" key="3">
    <source>
        <dbReference type="Proteomes" id="UP000673691"/>
    </source>
</evidence>
<dbReference type="Pfam" id="PF03690">
    <property type="entry name" value="MYG1_exonuc"/>
    <property type="match status" value="2"/>
</dbReference>
<accession>A0A8H7ZZ31</accession>
<dbReference type="PROSITE" id="PS51257">
    <property type="entry name" value="PROKAR_LIPOPROTEIN"/>
    <property type="match status" value="1"/>
</dbReference>
<sequence>MPAYKECTTFMVAISASCCDGTNRLLIYEPGSVQLASRAGCTTEPCLESKECGRGQTVYERQAVELTGSEFSDRLSYIISAWFPARGMVVAAMEARKLVHPSGKVLALRQACPWKVTLPLVLMLEYPTLQAAQRIYIRAPLNYVQDHLYDVEKEMKIEDGDLPIYSLFPEGDDPGTSTWRIQGIPKAPGSFETRNPMPEAYVLPSLSPLSCLRRPCVARCLSPG</sequence>
<name>A0A8H7ZZ31_9FUNG</name>
<keyword evidence="3" id="KW-1185">Reference proteome</keyword>
<dbReference type="GO" id="GO:0005634">
    <property type="term" value="C:nucleus"/>
    <property type="evidence" value="ECO:0007669"/>
    <property type="project" value="TreeGrafter"/>
</dbReference>
<organism evidence="2 3">
    <name type="scientific">Olpidium bornovanus</name>
    <dbReference type="NCBI Taxonomy" id="278681"/>
    <lineage>
        <taxon>Eukaryota</taxon>
        <taxon>Fungi</taxon>
        <taxon>Fungi incertae sedis</taxon>
        <taxon>Olpidiomycota</taxon>
        <taxon>Olpidiomycotina</taxon>
        <taxon>Olpidiomycetes</taxon>
        <taxon>Olpidiales</taxon>
        <taxon>Olpidiaceae</taxon>
        <taxon>Olpidium</taxon>
    </lineage>
</organism>